<feature type="domain" description="Peptidase C39-like" evidence="1">
    <location>
        <begin position="8"/>
        <end position="182"/>
    </location>
</feature>
<comment type="caution">
    <text evidence="2">The sequence shown here is derived from an EMBL/GenBank/DDBJ whole genome shotgun (WGS) entry which is preliminary data.</text>
</comment>
<dbReference type="Gene3D" id="3.90.70.10">
    <property type="entry name" value="Cysteine proteinases"/>
    <property type="match status" value="1"/>
</dbReference>
<dbReference type="Proteomes" id="UP000178870">
    <property type="component" value="Unassembled WGS sequence"/>
</dbReference>
<name>A0A1F7Z1H5_9BACT</name>
<gene>
    <name evidence="2" type="ORF">A2803_04685</name>
</gene>
<proteinExistence type="predicted"/>
<protein>
    <recommendedName>
        <fullName evidence="1">Peptidase C39-like domain-containing protein</fullName>
    </recommendedName>
</protein>
<evidence type="ECO:0000313" key="2">
    <source>
        <dbReference type="EMBL" id="OGM33463.1"/>
    </source>
</evidence>
<evidence type="ECO:0000259" key="1">
    <source>
        <dbReference type="Pfam" id="PF13529"/>
    </source>
</evidence>
<dbReference type="InterPro" id="IPR039564">
    <property type="entry name" value="Peptidase_C39-like"/>
</dbReference>
<dbReference type="Pfam" id="PF13529">
    <property type="entry name" value="Peptidase_C39_2"/>
    <property type="match status" value="1"/>
</dbReference>
<dbReference type="AlphaFoldDB" id="A0A1F7Z1H5"/>
<dbReference type="EMBL" id="MGGP01000001">
    <property type="protein sequence ID" value="OGM33463.1"/>
    <property type="molecule type" value="Genomic_DNA"/>
</dbReference>
<evidence type="ECO:0000313" key="3">
    <source>
        <dbReference type="Proteomes" id="UP000178870"/>
    </source>
</evidence>
<sequence>MNKILIPIKPLKQSDPNACSVTCLRMILSYYGLEVSNDEIFDFIVKATPEGGSFLSEIGRFANSRGFGVDLYAYNLYLTDPKDADLSEDELLRKLERQLSDSQRDKYYDLMLKSTIDGVKEGVRYIIKKPSFEIIKEYLNNGIPLSIRLNYASLVNKQGDPFDSHDVVLSGREDKKVRLVDPEDASEKLFDYQDLMFSISQSKIISASAYLLAVTPK</sequence>
<organism evidence="2 3">
    <name type="scientific">Candidatus Woesebacteria bacterium RIFCSPHIGHO2_01_FULL_44_21</name>
    <dbReference type="NCBI Taxonomy" id="1802503"/>
    <lineage>
        <taxon>Bacteria</taxon>
        <taxon>Candidatus Woeseibacteriota</taxon>
    </lineage>
</organism>
<accession>A0A1F7Z1H5</accession>
<reference evidence="2 3" key="1">
    <citation type="journal article" date="2016" name="Nat. Commun.">
        <title>Thousands of microbial genomes shed light on interconnected biogeochemical processes in an aquifer system.</title>
        <authorList>
            <person name="Anantharaman K."/>
            <person name="Brown C.T."/>
            <person name="Hug L.A."/>
            <person name="Sharon I."/>
            <person name="Castelle C.J."/>
            <person name="Probst A.J."/>
            <person name="Thomas B.C."/>
            <person name="Singh A."/>
            <person name="Wilkins M.J."/>
            <person name="Karaoz U."/>
            <person name="Brodie E.L."/>
            <person name="Williams K.H."/>
            <person name="Hubbard S.S."/>
            <person name="Banfield J.F."/>
        </authorList>
    </citation>
    <scope>NUCLEOTIDE SEQUENCE [LARGE SCALE GENOMIC DNA]</scope>
</reference>